<gene>
    <name evidence="2" type="ORF">A2Y67_00735</name>
</gene>
<organism evidence="2 3">
    <name type="scientific">Candidatus Buchananbacteria bacterium RBG_13_39_9</name>
    <dbReference type="NCBI Taxonomy" id="1797531"/>
    <lineage>
        <taxon>Bacteria</taxon>
        <taxon>Candidatus Buchananiibacteriota</taxon>
    </lineage>
</organism>
<dbReference type="EMBL" id="MHIA01000033">
    <property type="protein sequence ID" value="OGY41121.1"/>
    <property type="molecule type" value="Genomic_DNA"/>
</dbReference>
<accession>A0A1G1XMD2</accession>
<keyword evidence="1" id="KW-0812">Transmembrane</keyword>
<name>A0A1G1XMD2_9BACT</name>
<protein>
    <submittedName>
        <fullName evidence="2">Uncharacterized protein</fullName>
    </submittedName>
</protein>
<keyword evidence="1" id="KW-0472">Membrane</keyword>
<reference evidence="2 3" key="1">
    <citation type="journal article" date="2016" name="Nat. Commun.">
        <title>Thousands of microbial genomes shed light on interconnected biogeochemical processes in an aquifer system.</title>
        <authorList>
            <person name="Anantharaman K."/>
            <person name="Brown C.T."/>
            <person name="Hug L.A."/>
            <person name="Sharon I."/>
            <person name="Castelle C.J."/>
            <person name="Probst A.J."/>
            <person name="Thomas B.C."/>
            <person name="Singh A."/>
            <person name="Wilkins M.J."/>
            <person name="Karaoz U."/>
            <person name="Brodie E.L."/>
            <person name="Williams K.H."/>
            <person name="Hubbard S.S."/>
            <person name="Banfield J.F."/>
        </authorList>
    </citation>
    <scope>NUCLEOTIDE SEQUENCE [LARGE SCALE GENOMIC DNA]</scope>
</reference>
<feature type="transmembrane region" description="Helical" evidence="1">
    <location>
        <begin position="6"/>
        <end position="25"/>
    </location>
</feature>
<evidence type="ECO:0000313" key="3">
    <source>
        <dbReference type="Proteomes" id="UP000176260"/>
    </source>
</evidence>
<evidence type="ECO:0000313" key="2">
    <source>
        <dbReference type="EMBL" id="OGY41121.1"/>
    </source>
</evidence>
<dbReference type="Proteomes" id="UP000176260">
    <property type="component" value="Unassembled WGS sequence"/>
</dbReference>
<evidence type="ECO:0000256" key="1">
    <source>
        <dbReference type="SAM" id="Phobius"/>
    </source>
</evidence>
<sequence length="115" mass="13442">MNITMADFYGILFVLAIVLFVYFLWAMLRERSEWSDWIPIVANGVPGFVHSKFSEGISDDMMRTNPRISIRTDQFVPLKEFLGKGCKPVNLEEWGKLYAKRKPYKWHLSESSGQY</sequence>
<proteinExistence type="predicted"/>
<dbReference type="AlphaFoldDB" id="A0A1G1XMD2"/>
<comment type="caution">
    <text evidence="2">The sequence shown here is derived from an EMBL/GenBank/DDBJ whole genome shotgun (WGS) entry which is preliminary data.</text>
</comment>
<keyword evidence="1" id="KW-1133">Transmembrane helix</keyword>